<dbReference type="InterPro" id="IPR010982">
    <property type="entry name" value="Lambda_DNA-bd_dom_sf"/>
</dbReference>
<proteinExistence type="predicted"/>
<dbReference type="PANTHER" id="PTHR46797:SF1">
    <property type="entry name" value="METHYLPHOSPHONATE SYNTHASE"/>
    <property type="match status" value="1"/>
</dbReference>
<keyword evidence="1" id="KW-0238">DNA-binding</keyword>
<protein>
    <submittedName>
        <fullName evidence="3">Helix-turn-helix domain-containing protein</fullName>
    </submittedName>
</protein>
<organism evidence="3 4">
    <name type="scientific">Ruminococcus gauvreauii</name>
    <dbReference type="NCBI Taxonomy" id="438033"/>
    <lineage>
        <taxon>Bacteria</taxon>
        <taxon>Bacillati</taxon>
        <taxon>Bacillota</taxon>
        <taxon>Clostridia</taxon>
        <taxon>Eubacteriales</taxon>
        <taxon>Oscillospiraceae</taxon>
        <taxon>Ruminococcus</taxon>
    </lineage>
</organism>
<evidence type="ECO:0000259" key="2">
    <source>
        <dbReference type="PROSITE" id="PS50943"/>
    </source>
</evidence>
<dbReference type="InterPro" id="IPR001387">
    <property type="entry name" value="Cro/C1-type_HTH"/>
</dbReference>
<feature type="domain" description="HTH cro/C1-type" evidence="2">
    <location>
        <begin position="28"/>
        <end position="82"/>
    </location>
</feature>
<sequence length="123" mass="13890">MPYYTNTEHAEETSIMQEINFETIGRKIKEIRLSKGLTQENVADAADVNTSHISNIENCRVKISLTTLVRICNALDTTVDYILAGEYSDPSSALDQQILKELLNCSQERKEKILQIIRILSSS</sequence>
<name>A0ABY5VML7_9FIRM</name>
<dbReference type="CDD" id="cd00093">
    <property type="entry name" value="HTH_XRE"/>
    <property type="match status" value="1"/>
</dbReference>
<dbReference type="EMBL" id="CP102290">
    <property type="protein sequence ID" value="UWP61348.1"/>
    <property type="molecule type" value="Genomic_DNA"/>
</dbReference>
<evidence type="ECO:0000256" key="1">
    <source>
        <dbReference type="ARBA" id="ARBA00023125"/>
    </source>
</evidence>
<keyword evidence="4" id="KW-1185">Reference proteome</keyword>
<dbReference type="SMART" id="SM00530">
    <property type="entry name" value="HTH_XRE"/>
    <property type="match status" value="1"/>
</dbReference>
<reference evidence="3" key="1">
    <citation type="journal article" date="2022" name="Cell">
        <title>Design, construction, and in vivo augmentation of a complex gut microbiome.</title>
        <authorList>
            <person name="Cheng A.G."/>
            <person name="Ho P.Y."/>
            <person name="Aranda-Diaz A."/>
            <person name="Jain S."/>
            <person name="Yu F.B."/>
            <person name="Meng X."/>
            <person name="Wang M."/>
            <person name="Iakiviak M."/>
            <person name="Nagashima K."/>
            <person name="Zhao A."/>
            <person name="Murugkar P."/>
            <person name="Patil A."/>
            <person name="Atabakhsh K."/>
            <person name="Weakley A."/>
            <person name="Yan J."/>
            <person name="Brumbaugh A.R."/>
            <person name="Higginbottom S."/>
            <person name="Dimas A."/>
            <person name="Shiver A.L."/>
            <person name="Deutschbauer A."/>
            <person name="Neff N."/>
            <person name="Sonnenburg J.L."/>
            <person name="Huang K.C."/>
            <person name="Fischbach M.A."/>
        </authorList>
    </citation>
    <scope>NUCLEOTIDE SEQUENCE</scope>
    <source>
        <strain evidence="3">DSM 19829</strain>
    </source>
</reference>
<dbReference type="Pfam" id="PF01381">
    <property type="entry name" value="HTH_3"/>
    <property type="match status" value="1"/>
</dbReference>
<gene>
    <name evidence="3" type="ORF">NQ502_03505</name>
</gene>
<dbReference type="InterPro" id="IPR050807">
    <property type="entry name" value="TransReg_Diox_bact_type"/>
</dbReference>
<dbReference type="SUPFAM" id="SSF47413">
    <property type="entry name" value="lambda repressor-like DNA-binding domains"/>
    <property type="match status" value="1"/>
</dbReference>
<accession>A0ABY5VML7</accession>
<dbReference type="Proteomes" id="UP001060164">
    <property type="component" value="Chromosome"/>
</dbReference>
<evidence type="ECO:0000313" key="3">
    <source>
        <dbReference type="EMBL" id="UWP61348.1"/>
    </source>
</evidence>
<dbReference type="PANTHER" id="PTHR46797">
    <property type="entry name" value="HTH-TYPE TRANSCRIPTIONAL REGULATOR"/>
    <property type="match status" value="1"/>
</dbReference>
<evidence type="ECO:0000313" key="4">
    <source>
        <dbReference type="Proteomes" id="UP001060164"/>
    </source>
</evidence>
<dbReference type="Gene3D" id="1.10.260.40">
    <property type="entry name" value="lambda repressor-like DNA-binding domains"/>
    <property type="match status" value="1"/>
</dbReference>
<dbReference type="PROSITE" id="PS50943">
    <property type="entry name" value="HTH_CROC1"/>
    <property type="match status" value="1"/>
</dbReference>